<feature type="transmembrane region" description="Helical" evidence="2">
    <location>
        <begin position="114"/>
        <end position="132"/>
    </location>
</feature>
<feature type="transmembrane region" description="Helical" evidence="2">
    <location>
        <begin position="46"/>
        <end position="70"/>
    </location>
</feature>
<sequence>MATFEGSPQAAVRITSLSIMVYDYFVTIPSELRLYKRQKALYKPSLACIFFVLARYVGMFYICWVSYVFFGTGWTQDGCARIAPLGTILRGLVSSISAAVFVWRTWAIWGKNRYVWMGMTAALVPVTVFSYAPGLVQVPVVIEGSCTAVSRAGGGALSHKWTFALVNMLFDTLACALGSIPLIRNVRQGTGLVSGILLADGLGYFIVALVAQTLNFTFLLNPDKEKQGTMLTLQTVITAILAQRIITSLSERTSNIHSSKHDSGSRSRSRSGAPRSGSGGPRLGAWGRAPRPPHFGHRSDTGADGDGDVGADSSAMIKVQVTTETLRAGESVDDNGAPRFGEDQKILFA</sequence>
<name>A0AAD6TVE5_9AGAR</name>
<protein>
    <submittedName>
        <fullName evidence="3">Uncharacterized protein</fullName>
    </submittedName>
</protein>
<evidence type="ECO:0000256" key="2">
    <source>
        <dbReference type="SAM" id="Phobius"/>
    </source>
</evidence>
<evidence type="ECO:0000313" key="4">
    <source>
        <dbReference type="Proteomes" id="UP001222325"/>
    </source>
</evidence>
<evidence type="ECO:0000256" key="1">
    <source>
        <dbReference type="SAM" id="MobiDB-lite"/>
    </source>
</evidence>
<feature type="transmembrane region" description="Helical" evidence="2">
    <location>
        <begin position="82"/>
        <end position="102"/>
    </location>
</feature>
<accession>A0AAD6TVE5</accession>
<feature type="compositionally biased region" description="Basic and acidic residues" evidence="1">
    <location>
        <begin position="340"/>
        <end position="349"/>
    </location>
</feature>
<gene>
    <name evidence="3" type="ORF">B0H15DRAFT_1000939</name>
</gene>
<dbReference type="AlphaFoldDB" id="A0AAD6TVE5"/>
<keyword evidence="2" id="KW-0812">Transmembrane</keyword>
<keyword evidence="2" id="KW-1133">Transmembrane helix</keyword>
<organism evidence="3 4">
    <name type="scientific">Mycena belliarum</name>
    <dbReference type="NCBI Taxonomy" id="1033014"/>
    <lineage>
        <taxon>Eukaryota</taxon>
        <taxon>Fungi</taxon>
        <taxon>Dikarya</taxon>
        <taxon>Basidiomycota</taxon>
        <taxon>Agaricomycotina</taxon>
        <taxon>Agaricomycetes</taxon>
        <taxon>Agaricomycetidae</taxon>
        <taxon>Agaricales</taxon>
        <taxon>Marasmiineae</taxon>
        <taxon>Mycenaceae</taxon>
        <taxon>Mycena</taxon>
    </lineage>
</organism>
<dbReference type="EMBL" id="JARJCN010000064">
    <property type="protein sequence ID" value="KAJ7078744.1"/>
    <property type="molecule type" value="Genomic_DNA"/>
</dbReference>
<feature type="region of interest" description="Disordered" evidence="1">
    <location>
        <begin position="252"/>
        <end position="349"/>
    </location>
</feature>
<dbReference type="Proteomes" id="UP001222325">
    <property type="component" value="Unassembled WGS sequence"/>
</dbReference>
<evidence type="ECO:0000313" key="3">
    <source>
        <dbReference type="EMBL" id="KAJ7078744.1"/>
    </source>
</evidence>
<comment type="caution">
    <text evidence="3">The sequence shown here is derived from an EMBL/GenBank/DDBJ whole genome shotgun (WGS) entry which is preliminary data.</text>
</comment>
<proteinExistence type="predicted"/>
<keyword evidence="2" id="KW-0472">Membrane</keyword>
<reference evidence="3" key="1">
    <citation type="submission" date="2023-03" db="EMBL/GenBank/DDBJ databases">
        <title>Massive genome expansion in bonnet fungi (Mycena s.s.) driven by repeated elements and novel gene families across ecological guilds.</title>
        <authorList>
            <consortium name="Lawrence Berkeley National Laboratory"/>
            <person name="Harder C.B."/>
            <person name="Miyauchi S."/>
            <person name="Viragh M."/>
            <person name="Kuo A."/>
            <person name="Thoen E."/>
            <person name="Andreopoulos B."/>
            <person name="Lu D."/>
            <person name="Skrede I."/>
            <person name="Drula E."/>
            <person name="Henrissat B."/>
            <person name="Morin E."/>
            <person name="Kohler A."/>
            <person name="Barry K."/>
            <person name="LaButti K."/>
            <person name="Morin E."/>
            <person name="Salamov A."/>
            <person name="Lipzen A."/>
            <person name="Mereny Z."/>
            <person name="Hegedus B."/>
            <person name="Baldrian P."/>
            <person name="Stursova M."/>
            <person name="Weitz H."/>
            <person name="Taylor A."/>
            <person name="Grigoriev I.V."/>
            <person name="Nagy L.G."/>
            <person name="Martin F."/>
            <person name="Kauserud H."/>
        </authorList>
    </citation>
    <scope>NUCLEOTIDE SEQUENCE</scope>
    <source>
        <strain evidence="3">CBHHK173m</strain>
    </source>
</reference>
<feature type="transmembrane region" description="Helical" evidence="2">
    <location>
        <begin position="161"/>
        <end position="183"/>
    </location>
</feature>
<feature type="transmembrane region" description="Helical" evidence="2">
    <location>
        <begin position="6"/>
        <end position="25"/>
    </location>
</feature>
<keyword evidence="4" id="KW-1185">Reference proteome</keyword>
<feature type="transmembrane region" description="Helical" evidence="2">
    <location>
        <begin position="190"/>
        <end position="211"/>
    </location>
</feature>